<evidence type="ECO:0000313" key="2">
    <source>
        <dbReference type="Proteomes" id="UP001447188"/>
    </source>
</evidence>
<keyword evidence="2" id="KW-1185">Reference proteome</keyword>
<name>A0ABR3GCZ0_9PEZI</name>
<dbReference type="Proteomes" id="UP001447188">
    <property type="component" value="Unassembled WGS sequence"/>
</dbReference>
<gene>
    <name evidence="1" type="ORF">Q9L58_007406</name>
</gene>
<protein>
    <submittedName>
        <fullName evidence="1">Uncharacterized protein</fullName>
    </submittedName>
</protein>
<organism evidence="1 2">
    <name type="scientific">Discina gigas</name>
    <dbReference type="NCBI Taxonomy" id="1032678"/>
    <lineage>
        <taxon>Eukaryota</taxon>
        <taxon>Fungi</taxon>
        <taxon>Dikarya</taxon>
        <taxon>Ascomycota</taxon>
        <taxon>Pezizomycotina</taxon>
        <taxon>Pezizomycetes</taxon>
        <taxon>Pezizales</taxon>
        <taxon>Discinaceae</taxon>
        <taxon>Discina</taxon>
    </lineage>
</organism>
<sequence length="76" mass="7927">MAKCQGSADPTYDTYIEQYGTIFAGKPKPEAALCTGCAAKALGIGFVAYGGKPDNVDAAKKTYEVEMEKCRAAGSP</sequence>
<evidence type="ECO:0000313" key="1">
    <source>
        <dbReference type="EMBL" id="KAL0633683.1"/>
    </source>
</evidence>
<accession>A0ABR3GCZ0</accession>
<proteinExistence type="predicted"/>
<reference evidence="1 2" key="1">
    <citation type="submission" date="2024-02" db="EMBL/GenBank/DDBJ databases">
        <title>Discinaceae phylogenomics.</title>
        <authorList>
            <person name="Dirks A.C."/>
            <person name="James T.Y."/>
        </authorList>
    </citation>
    <scope>NUCLEOTIDE SEQUENCE [LARGE SCALE GENOMIC DNA]</scope>
    <source>
        <strain evidence="1 2">ACD0624</strain>
    </source>
</reference>
<dbReference type="EMBL" id="JBBBZM010000117">
    <property type="protein sequence ID" value="KAL0633683.1"/>
    <property type="molecule type" value="Genomic_DNA"/>
</dbReference>
<comment type="caution">
    <text evidence="1">The sequence shown here is derived from an EMBL/GenBank/DDBJ whole genome shotgun (WGS) entry which is preliminary data.</text>
</comment>